<dbReference type="RefSeq" id="WP_183396259.1">
    <property type="nucleotide sequence ID" value="NZ_JACIDR010000006.1"/>
</dbReference>
<dbReference type="PANTHER" id="PTHR43491:SF2">
    <property type="entry name" value="UDP-N-ACETYL-D-MANNOSAMINE DEHYDROGENASE"/>
    <property type="match status" value="1"/>
</dbReference>
<dbReference type="PANTHER" id="PTHR43491">
    <property type="entry name" value="UDP-N-ACETYL-D-MANNOSAMINE DEHYDROGENASE"/>
    <property type="match status" value="1"/>
</dbReference>
<dbReference type="InterPro" id="IPR008927">
    <property type="entry name" value="6-PGluconate_DH-like_C_sf"/>
</dbReference>
<evidence type="ECO:0000256" key="3">
    <source>
        <dbReference type="ARBA" id="ARBA00023027"/>
    </source>
</evidence>
<accession>A0A7W6GFX9</accession>
<dbReference type="SUPFAM" id="SSF51735">
    <property type="entry name" value="NAD(P)-binding Rossmann-fold domains"/>
    <property type="match status" value="1"/>
</dbReference>
<dbReference type="EC" id="1.1.1.336" evidence="6"/>
<dbReference type="GO" id="GO:0016628">
    <property type="term" value="F:oxidoreductase activity, acting on the CH-CH group of donors, NAD or NADP as acceptor"/>
    <property type="evidence" value="ECO:0007669"/>
    <property type="project" value="InterPro"/>
</dbReference>
<evidence type="ECO:0000256" key="2">
    <source>
        <dbReference type="ARBA" id="ARBA00023002"/>
    </source>
</evidence>
<dbReference type="Pfam" id="PF03721">
    <property type="entry name" value="UDPG_MGDP_dh_N"/>
    <property type="match status" value="1"/>
</dbReference>
<evidence type="ECO:0000256" key="4">
    <source>
        <dbReference type="PIRNR" id="PIRNR000124"/>
    </source>
</evidence>
<dbReference type="InterPro" id="IPR036291">
    <property type="entry name" value="NAD(P)-bd_dom_sf"/>
</dbReference>
<dbReference type="GO" id="GO:0051287">
    <property type="term" value="F:NAD binding"/>
    <property type="evidence" value="ECO:0007669"/>
    <property type="project" value="InterPro"/>
</dbReference>
<dbReference type="EMBL" id="JACIDR010000006">
    <property type="protein sequence ID" value="MBB3974401.1"/>
    <property type="molecule type" value="Genomic_DNA"/>
</dbReference>
<keyword evidence="2 6" id="KW-0560">Oxidoreductase</keyword>
<dbReference type="InterPro" id="IPR001732">
    <property type="entry name" value="UDP-Glc/GDP-Man_DH_N"/>
</dbReference>
<dbReference type="InterPro" id="IPR028359">
    <property type="entry name" value="UDP_ManNAc/GlcNAc_DH"/>
</dbReference>
<dbReference type="InterPro" id="IPR014027">
    <property type="entry name" value="UDP-Glc/GDP-Man_DH_C"/>
</dbReference>
<evidence type="ECO:0000256" key="1">
    <source>
        <dbReference type="ARBA" id="ARBA00006601"/>
    </source>
</evidence>
<dbReference type="Pfam" id="PF00984">
    <property type="entry name" value="UDPG_MGDP_dh"/>
    <property type="match status" value="1"/>
</dbReference>
<comment type="caution">
    <text evidence="6">The sequence shown here is derived from an EMBL/GenBank/DDBJ whole genome shotgun (WGS) entry which is preliminary data.</text>
</comment>
<evidence type="ECO:0000313" key="7">
    <source>
        <dbReference type="Proteomes" id="UP000528964"/>
    </source>
</evidence>
<dbReference type="GO" id="GO:0000271">
    <property type="term" value="P:polysaccharide biosynthetic process"/>
    <property type="evidence" value="ECO:0007669"/>
    <property type="project" value="InterPro"/>
</dbReference>
<dbReference type="PIRSF" id="PIRSF000124">
    <property type="entry name" value="UDPglc_GDPman_dh"/>
    <property type="match status" value="1"/>
</dbReference>
<protein>
    <submittedName>
        <fullName evidence="6">UDP-N-acetyl-D-mannosaminuronic acid dehydrogenase</fullName>
        <ecNumber evidence="6">1.1.1.336</ecNumber>
    </submittedName>
</protein>
<dbReference type="GO" id="GO:0089714">
    <property type="term" value="F:UDP-N-acetyl-D-mannosamine dehydrogenase activity"/>
    <property type="evidence" value="ECO:0007669"/>
    <property type="project" value="UniProtKB-EC"/>
</dbReference>
<evidence type="ECO:0000313" key="6">
    <source>
        <dbReference type="EMBL" id="MBB3974401.1"/>
    </source>
</evidence>
<comment type="similarity">
    <text evidence="1 4">Belongs to the UDP-glucose/GDP-mannose dehydrogenase family.</text>
</comment>
<dbReference type="InterPro" id="IPR036220">
    <property type="entry name" value="UDP-Glc/GDP-Man_DH_C_sf"/>
</dbReference>
<proteinExistence type="inferred from homology"/>
<dbReference type="AlphaFoldDB" id="A0A7W6GFX9"/>
<dbReference type="SMART" id="SM00984">
    <property type="entry name" value="UDPG_MGDP_dh_C"/>
    <property type="match status" value="1"/>
</dbReference>
<keyword evidence="3" id="KW-0520">NAD</keyword>
<dbReference type="SUPFAM" id="SSF48179">
    <property type="entry name" value="6-phosphogluconate dehydrogenase C-terminal domain-like"/>
    <property type="match status" value="1"/>
</dbReference>
<dbReference type="NCBIfam" id="TIGR03026">
    <property type="entry name" value="NDP-sugDHase"/>
    <property type="match status" value="1"/>
</dbReference>
<gene>
    <name evidence="6" type="ORF">GGR24_003082</name>
</gene>
<dbReference type="InterPro" id="IPR017476">
    <property type="entry name" value="UDP-Glc/GDP-Man"/>
</dbReference>
<dbReference type="Gene3D" id="3.40.50.720">
    <property type="entry name" value="NAD(P)-binding Rossmann-like Domain"/>
    <property type="match status" value="2"/>
</dbReference>
<dbReference type="SUPFAM" id="SSF52413">
    <property type="entry name" value="UDP-glucose/GDP-mannose dehydrogenase C-terminal domain"/>
    <property type="match status" value="1"/>
</dbReference>
<feature type="domain" description="UDP-glucose/GDP-mannose dehydrogenase C-terminal" evidence="5">
    <location>
        <begin position="320"/>
        <end position="419"/>
    </location>
</feature>
<dbReference type="Proteomes" id="UP000528964">
    <property type="component" value="Unassembled WGS sequence"/>
</dbReference>
<evidence type="ECO:0000259" key="5">
    <source>
        <dbReference type="SMART" id="SM00984"/>
    </source>
</evidence>
<dbReference type="Pfam" id="PF03720">
    <property type="entry name" value="UDPG_MGDP_dh_C"/>
    <property type="match status" value="1"/>
</dbReference>
<keyword evidence="7" id="KW-1185">Reference proteome</keyword>
<organism evidence="6 7">
    <name type="scientific">Hansschlegelia beijingensis</name>
    <dbReference type="NCBI Taxonomy" id="1133344"/>
    <lineage>
        <taxon>Bacteria</taxon>
        <taxon>Pseudomonadati</taxon>
        <taxon>Pseudomonadota</taxon>
        <taxon>Alphaproteobacteria</taxon>
        <taxon>Hyphomicrobiales</taxon>
        <taxon>Methylopilaceae</taxon>
        <taxon>Hansschlegelia</taxon>
    </lineage>
</organism>
<dbReference type="PIRSF" id="PIRSF500136">
    <property type="entry name" value="UDP_ManNAc_DH"/>
    <property type="match status" value="1"/>
</dbReference>
<sequence>MLNRSGADAAMDEDHTICVVGLGYVGLPTAALFARSGLQVEGVDIDPEIVSRLSRGESSIQEPGVEEIVVASLASGRLHARMSPPDEADVFVICVPTPVDASHRADMAFVLSAAHSIVPRLRRGNLIILQSTSPIGSTRMIAELVRTAGFDPYDDLDICYCPERVFPGHTLDEMINNSRVIGGCTERAGQRALELYKRFSLGALVVTSSEAAEFAKLMENTYRDVNIALANVFARIAEEDGIDGMEAIRVANMHPRVNIHAPGAGVGGHCIPVDPWFLIEKYREFTPLLLAARTVNDTQPVRLLDRAERAGLRPENGRVAILGVAYRGDIDDAREAPSEQLAKELSLRGYHWEAHDPHVGIWKTHEGNHRVNPDLGEVLAGAGSIFLMTDHTAYRSLTTDALDGFRGRLIVDGRNMLDPRPFEAQGFVVIQVGRPTPQAAIAAPEAAEPSAELLAGGAPT</sequence>
<dbReference type="InterPro" id="IPR014026">
    <property type="entry name" value="UDP-Glc/GDP-Man_DH_dimer"/>
</dbReference>
<name>A0A7W6GFX9_9HYPH</name>
<reference evidence="6 7" key="1">
    <citation type="submission" date="2020-08" db="EMBL/GenBank/DDBJ databases">
        <title>Genomic Encyclopedia of Type Strains, Phase IV (KMG-IV): sequencing the most valuable type-strain genomes for metagenomic binning, comparative biology and taxonomic classification.</title>
        <authorList>
            <person name="Goeker M."/>
        </authorList>
    </citation>
    <scope>NUCLEOTIDE SEQUENCE [LARGE SCALE GENOMIC DNA]</scope>
    <source>
        <strain evidence="6 7">DSM 25481</strain>
    </source>
</reference>